<organism evidence="2 3">
    <name type="scientific">Streptacidiphilus alkalitolerans</name>
    <dbReference type="NCBI Taxonomy" id="3342712"/>
    <lineage>
        <taxon>Bacteria</taxon>
        <taxon>Bacillati</taxon>
        <taxon>Actinomycetota</taxon>
        <taxon>Actinomycetes</taxon>
        <taxon>Kitasatosporales</taxon>
        <taxon>Streptomycetaceae</taxon>
        <taxon>Streptacidiphilus</taxon>
    </lineage>
</organism>
<sequence length="310" mass="32751">MRILLAGGSGTLGQRVRELLTAEGHQVSGLGRGAANELRADLLDRDAVLRAVDGLRFDVVVHAATALAGQSLARHQSMAGTNALRLEGTPHLIEAARATDARRFISESMMFGYGYGDHHGALVTEDSTPFGPRGSNAWLERHVGAMRAKEELTFGTDGIEGVALRFGLFHGAGVTDTTVLPMLRKRSLPVVAEHGMLLSWVSVADAAAAVTAAVRNGRAGRAYNIADDTPVSFGAHVRAVAEAFGAPRPMTVPLWMLRATPLAHTVLSTDLRLSNARARAELGWVPTHASSLDAVRALAAARRPAAVRAA</sequence>
<dbReference type="InterPro" id="IPR036291">
    <property type="entry name" value="NAD(P)-bd_dom_sf"/>
</dbReference>
<dbReference type="PANTHER" id="PTHR48079">
    <property type="entry name" value="PROTEIN YEEZ"/>
    <property type="match status" value="1"/>
</dbReference>
<evidence type="ECO:0000313" key="2">
    <source>
        <dbReference type="EMBL" id="MFC1409250.1"/>
    </source>
</evidence>
<gene>
    <name evidence="2" type="ORF">ACEZDG_08140</name>
</gene>
<dbReference type="RefSeq" id="WP_380504608.1">
    <property type="nucleotide sequence ID" value="NZ_JBHEZX010000003.1"/>
</dbReference>
<keyword evidence="3" id="KW-1185">Reference proteome</keyword>
<proteinExistence type="predicted"/>
<reference evidence="2 3" key="1">
    <citation type="submission" date="2024-09" db="EMBL/GenBank/DDBJ databases">
        <authorList>
            <person name="Lee S.D."/>
        </authorList>
    </citation>
    <scope>NUCLEOTIDE SEQUENCE [LARGE SCALE GENOMIC DNA]</scope>
    <source>
        <strain evidence="2 3">N1-1</strain>
    </source>
</reference>
<dbReference type="Proteomes" id="UP001592582">
    <property type="component" value="Unassembled WGS sequence"/>
</dbReference>
<name>A0ABV6V6C7_9ACTN</name>
<dbReference type="Pfam" id="PF01370">
    <property type="entry name" value="Epimerase"/>
    <property type="match status" value="1"/>
</dbReference>
<accession>A0ABV6V6C7</accession>
<dbReference type="InterPro" id="IPR051783">
    <property type="entry name" value="NAD(P)-dependent_oxidoreduct"/>
</dbReference>
<dbReference type="InterPro" id="IPR001509">
    <property type="entry name" value="Epimerase_deHydtase"/>
</dbReference>
<dbReference type="SUPFAM" id="SSF51735">
    <property type="entry name" value="NAD(P)-binding Rossmann-fold domains"/>
    <property type="match status" value="1"/>
</dbReference>
<protein>
    <submittedName>
        <fullName evidence="2">NAD-dependent epimerase/dehydratase family protein</fullName>
    </submittedName>
</protein>
<evidence type="ECO:0000313" key="3">
    <source>
        <dbReference type="Proteomes" id="UP001592582"/>
    </source>
</evidence>
<comment type="caution">
    <text evidence="2">The sequence shown here is derived from an EMBL/GenBank/DDBJ whole genome shotgun (WGS) entry which is preliminary data.</text>
</comment>
<dbReference type="EMBL" id="JBHEZX010000003">
    <property type="protein sequence ID" value="MFC1409250.1"/>
    <property type="molecule type" value="Genomic_DNA"/>
</dbReference>
<evidence type="ECO:0000259" key="1">
    <source>
        <dbReference type="Pfam" id="PF01370"/>
    </source>
</evidence>
<dbReference type="Gene3D" id="3.40.50.720">
    <property type="entry name" value="NAD(P)-binding Rossmann-like Domain"/>
    <property type="match status" value="1"/>
</dbReference>
<feature type="domain" description="NAD-dependent epimerase/dehydratase" evidence="1">
    <location>
        <begin position="3"/>
        <end position="226"/>
    </location>
</feature>
<dbReference type="PANTHER" id="PTHR48079:SF6">
    <property type="entry name" value="NAD(P)-BINDING DOMAIN-CONTAINING PROTEIN-RELATED"/>
    <property type="match status" value="1"/>
</dbReference>